<evidence type="ECO:0000256" key="1">
    <source>
        <dbReference type="ARBA" id="ARBA00010609"/>
    </source>
</evidence>
<organism evidence="5 6">
    <name type="scientific">Ramalina farinacea</name>
    <dbReference type="NCBI Taxonomy" id="258253"/>
    <lineage>
        <taxon>Eukaryota</taxon>
        <taxon>Fungi</taxon>
        <taxon>Dikarya</taxon>
        <taxon>Ascomycota</taxon>
        <taxon>Pezizomycotina</taxon>
        <taxon>Lecanoromycetes</taxon>
        <taxon>OSLEUM clade</taxon>
        <taxon>Lecanoromycetidae</taxon>
        <taxon>Lecanorales</taxon>
        <taxon>Lecanorineae</taxon>
        <taxon>Ramalinaceae</taxon>
        <taxon>Ramalina</taxon>
    </lineage>
</organism>
<dbReference type="InterPro" id="IPR011706">
    <property type="entry name" value="Cu-oxidase_C"/>
</dbReference>
<evidence type="ECO:0000259" key="3">
    <source>
        <dbReference type="Pfam" id="PF00394"/>
    </source>
</evidence>
<dbReference type="InterPro" id="IPR008972">
    <property type="entry name" value="Cupredoxin"/>
</dbReference>
<dbReference type="EMBL" id="JAPUFD010000002">
    <property type="protein sequence ID" value="MDI1485927.1"/>
    <property type="molecule type" value="Genomic_DNA"/>
</dbReference>
<accession>A0AA43TVP2</accession>
<dbReference type="GO" id="GO:0005507">
    <property type="term" value="F:copper ion binding"/>
    <property type="evidence" value="ECO:0007669"/>
    <property type="project" value="InterPro"/>
</dbReference>
<proteinExistence type="inferred from homology"/>
<dbReference type="SUPFAM" id="SSF49503">
    <property type="entry name" value="Cupredoxins"/>
    <property type="match status" value="2"/>
</dbReference>
<dbReference type="InterPro" id="IPR045087">
    <property type="entry name" value="Cu-oxidase_fam"/>
</dbReference>
<feature type="domain" description="Plastocyanin-like" evidence="3">
    <location>
        <begin position="4"/>
        <end position="89"/>
    </location>
</feature>
<gene>
    <name evidence="5" type="ORF">OHK93_004116</name>
</gene>
<dbReference type="InterPro" id="IPR001117">
    <property type="entry name" value="Cu-oxidase_2nd"/>
</dbReference>
<comment type="caution">
    <text evidence="5">The sequence shown here is derived from an EMBL/GenBank/DDBJ whole genome shotgun (WGS) entry which is preliminary data.</text>
</comment>
<evidence type="ECO:0000313" key="5">
    <source>
        <dbReference type="EMBL" id="MDI1485927.1"/>
    </source>
</evidence>
<keyword evidence="6" id="KW-1185">Reference proteome</keyword>
<dbReference type="Proteomes" id="UP001161017">
    <property type="component" value="Unassembled WGS sequence"/>
</dbReference>
<dbReference type="Pfam" id="PF07731">
    <property type="entry name" value="Cu-oxidase_2"/>
    <property type="match status" value="1"/>
</dbReference>
<dbReference type="CDD" id="cd13901">
    <property type="entry name" value="CuRO_3_MaLCC_like"/>
    <property type="match status" value="1"/>
</dbReference>
<dbReference type="PROSITE" id="PS00080">
    <property type="entry name" value="MULTICOPPER_OXIDASE2"/>
    <property type="match status" value="1"/>
</dbReference>
<name>A0AA43TVP2_9LECA</name>
<keyword evidence="2" id="KW-0479">Metal-binding</keyword>
<reference evidence="5" key="1">
    <citation type="journal article" date="2023" name="Genome Biol. Evol.">
        <title>First Whole Genome Sequence and Flow Cytometry Genome Size Data for the Lichen-Forming Fungus Ramalina farinacea (Ascomycota).</title>
        <authorList>
            <person name="Llewellyn T."/>
            <person name="Mian S."/>
            <person name="Hill R."/>
            <person name="Leitch I.J."/>
            <person name="Gaya E."/>
        </authorList>
    </citation>
    <scope>NUCLEOTIDE SEQUENCE</scope>
    <source>
        <strain evidence="5">LIQ254RAFAR</strain>
    </source>
</reference>
<feature type="domain" description="Plastocyanin-like" evidence="4">
    <location>
        <begin position="179"/>
        <end position="274"/>
    </location>
</feature>
<evidence type="ECO:0000259" key="4">
    <source>
        <dbReference type="Pfam" id="PF07731"/>
    </source>
</evidence>
<dbReference type="InterPro" id="IPR002355">
    <property type="entry name" value="Cu_oxidase_Cu_BS"/>
</dbReference>
<sequence>MTGNCTNNAPLAKFRFQKGKAHRLRLVNAGAAGQEVFSIDGHELTVIANDYVGQRTDVVVQADGDASSAYWMRSNISTICNLPRQPQALAEVLYDADTSKQPATQAWPYTDNGKCNNDDLSITTPYYSITPAVNPAKTFQVIVDEVVNATGHLNWRLNEQAFRGNYNKPLLLLAQEKDQTWVPEWNVVQPGDSRTPMHLHGHNMYILHEGDGFWDGQSITNPQNPQRRDVQMLRPNGHIVAQYDADNPGVWPFHCHIAWHLSLGLYMNILERPDDVTSMSIPDILPQTCRDWDAYTSRAVVDQIDSGLKK</sequence>
<evidence type="ECO:0000256" key="2">
    <source>
        <dbReference type="ARBA" id="ARBA00022723"/>
    </source>
</evidence>
<dbReference type="AlphaFoldDB" id="A0AA43TVP2"/>
<dbReference type="Pfam" id="PF00394">
    <property type="entry name" value="Cu-oxidase"/>
    <property type="match status" value="1"/>
</dbReference>
<protein>
    <recommendedName>
        <fullName evidence="7">Laccase</fullName>
    </recommendedName>
</protein>
<dbReference type="PANTHER" id="PTHR11709">
    <property type="entry name" value="MULTI-COPPER OXIDASE"/>
    <property type="match status" value="1"/>
</dbReference>
<dbReference type="Gene3D" id="2.60.40.420">
    <property type="entry name" value="Cupredoxins - blue copper proteins"/>
    <property type="match status" value="2"/>
</dbReference>
<dbReference type="GO" id="GO:0016491">
    <property type="term" value="F:oxidoreductase activity"/>
    <property type="evidence" value="ECO:0007669"/>
    <property type="project" value="InterPro"/>
</dbReference>
<evidence type="ECO:0000313" key="6">
    <source>
        <dbReference type="Proteomes" id="UP001161017"/>
    </source>
</evidence>
<evidence type="ECO:0008006" key="7">
    <source>
        <dbReference type="Google" id="ProtNLM"/>
    </source>
</evidence>
<dbReference type="PANTHER" id="PTHR11709:SF145">
    <property type="entry name" value="LCC1"/>
    <property type="match status" value="1"/>
</dbReference>
<comment type="similarity">
    <text evidence="1">Belongs to the multicopper oxidase family.</text>
</comment>